<dbReference type="Proteomes" id="UP000564885">
    <property type="component" value="Unassembled WGS sequence"/>
</dbReference>
<evidence type="ECO:0000256" key="2">
    <source>
        <dbReference type="SAM" id="Phobius"/>
    </source>
</evidence>
<feature type="region of interest" description="Disordered" evidence="1">
    <location>
        <begin position="90"/>
        <end position="114"/>
    </location>
</feature>
<organism evidence="3 4">
    <name type="scientific">Enterovirga aerilata</name>
    <dbReference type="NCBI Taxonomy" id="2730920"/>
    <lineage>
        <taxon>Bacteria</taxon>
        <taxon>Pseudomonadati</taxon>
        <taxon>Pseudomonadota</taxon>
        <taxon>Alphaproteobacteria</taxon>
        <taxon>Hyphomicrobiales</taxon>
        <taxon>Methylobacteriaceae</taxon>
        <taxon>Enterovirga</taxon>
    </lineage>
</organism>
<accession>A0A849IHB6</accession>
<keyword evidence="2" id="KW-0812">Transmembrane</keyword>
<keyword evidence="4" id="KW-1185">Reference proteome</keyword>
<proteinExistence type="predicted"/>
<dbReference type="RefSeq" id="WP_171218773.1">
    <property type="nucleotide sequence ID" value="NZ_JABEPP010000003.1"/>
</dbReference>
<dbReference type="EMBL" id="JABEPP010000003">
    <property type="protein sequence ID" value="NNM73313.1"/>
    <property type="molecule type" value="Genomic_DNA"/>
</dbReference>
<comment type="caution">
    <text evidence="3">The sequence shown here is derived from an EMBL/GenBank/DDBJ whole genome shotgun (WGS) entry which is preliminary data.</text>
</comment>
<evidence type="ECO:0000313" key="4">
    <source>
        <dbReference type="Proteomes" id="UP000564885"/>
    </source>
</evidence>
<gene>
    <name evidence="3" type="ORF">HJG44_13070</name>
</gene>
<dbReference type="AlphaFoldDB" id="A0A849IHB6"/>
<keyword evidence="2" id="KW-1133">Transmembrane helix</keyword>
<feature type="transmembrane region" description="Helical" evidence="2">
    <location>
        <begin position="124"/>
        <end position="141"/>
    </location>
</feature>
<keyword evidence="2" id="KW-0472">Membrane</keyword>
<name>A0A849IHB6_9HYPH</name>
<evidence type="ECO:0000313" key="3">
    <source>
        <dbReference type="EMBL" id="NNM73313.1"/>
    </source>
</evidence>
<reference evidence="3 4" key="1">
    <citation type="submission" date="2020-04" db="EMBL/GenBank/DDBJ databases">
        <title>Enterovirga sp. isolate from soil.</title>
        <authorList>
            <person name="Chea S."/>
            <person name="Kim D.-U."/>
        </authorList>
    </citation>
    <scope>NUCLEOTIDE SEQUENCE [LARGE SCALE GENOMIC DNA]</scope>
    <source>
        <strain evidence="3 4">DB1703</strain>
    </source>
</reference>
<sequence length="163" mass="16894">MAGTGDADSRRAVQVIDGEVRDESWHQLGLGPVLASLPKVPGSAPVVPAGPAAGAVRSLPGAGEGERVLRIPGAVRRVPVSAFVSIGRRASSPVPSHRAGRQVSGRSANDNAPAGERRSVWRDLFFLAVLFATVAGAFWSGRVHGLQKVIVVPGPSSFYSVVT</sequence>
<evidence type="ECO:0000256" key="1">
    <source>
        <dbReference type="SAM" id="MobiDB-lite"/>
    </source>
</evidence>
<protein>
    <submittedName>
        <fullName evidence="3">Uncharacterized protein</fullName>
    </submittedName>
</protein>